<proteinExistence type="predicted"/>
<gene>
    <name evidence="1" type="ORF">STHAL_26705</name>
</gene>
<dbReference type="Proteomes" id="UP000735541">
    <property type="component" value="Unassembled WGS sequence"/>
</dbReference>
<dbReference type="EMBL" id="JAHUVW010000001">
    <property type="protein sequence ID" value="MBV7673040.1"/>
    <property type="molecule type" value="Genomic_DNA"/>
</dbReference>
<organism evidence="1 2">
    <name type="scientific">Streptomyces halstedii</name>
    <dbReference type="NCBI Taxonomy" id="1944"/>
    <lineage>
        <taxon>Bacteria</taxon>
        <taxon>Bacillati</taxon>
        <taxon>Actinomycetota</taxon>
        <taxon>Actinomycetes</taxon>
        <taxon>Kitasatosporales</taxon>
        <taxon>Streptomycetaceae</taxon>
        <taxon>Streptomyces</taxon>
    </lineage>
</organism>
<keyword evidence="2" id="KW-1185">Reference proteome</keyword>
<protein>
    <submittedName>
        <fullName evidence="1">Uncharacterized protein</fullName>
    </submittedName>
</protein>
<reference evidence="1 2" key="1">
    <citation type="submission" date="2021-07" db="EMBL/GenBank/DDBJ databases">
        <title>Sequencing Streptomyces halstedii LGO-A4 genome an citrus endophytic actinomycete.</title>
        <authorList>
            <person name="Samborskyy M."/>
            <person name="Scott N."/>
            <person name="Deglau R."/>
            <person name="Dickens S."/>
            <person name="Oliveira L.G."/>
        </authorList>
    </citation>
    <scope>NUCLEOTIDE SEQUENCE [LARGE SCALE GENOMIC DNA]</scope>
    <source>
        <strain evidence="1 2">LGO-A4</strain>
    </source>
</reference>
<sequence>MGRRSGACAHCGEHRRLRRGVCRRCRWGDHRADAADTSLDIGEAAAEAGAFRAVGHAVRAFMRALLD</sequence>
<comment type="caution">
    <text evidence="1">The sequence shown here is derived from an EMBL/GenBank/DDBJ whole genome shotgun (WGS) entry which is preliminary data.</text>
</comment>
<name>A0ABS6TXN2_STRHA</name>
<evidence type="ECO:0000313" key="2">
    <source>
        <dbReference type="Proteomes" id="UP000735541"/>
    </source>
</evidence>
<dbReference type="RefSeq" id="WP_228872081.1">
    <property type="nucleotide sequence ID" value="NZ_JAHUVW010000001.1"/>
</dbReference>
<evidence type="ECO:0000313" key="1">
    <source>
        <dbReference type="EMBL" id="MBV7673040.1"/>
    </source>
</evidence>
<accession>A0ABS6TXN2</accession>